<proteinExistence type="predicted"/>
<organism evidence="7 8">
    <name type="scientific">Mortierella polycephala</name>
    <dbReference type="NCBI Taxonomy" id="41804"/>
    <lineage>
        <taxon>Eukaryota</taxon>
        <taxon>Fungi</taxon>
        <taxon>Fungi incertae sedis</taxon>
        <taxon>Mucoromycota</taxon>
        <taxon>Mortierellomycotina</taxon>
        <taxon>Mortierellomycetes</taxon>
        <taxon>Mortierellales</taxon>
        <taxon>Mortierellaceae</taxon>
        <taxon>Mortierella</taxon>
    </lineage>
</organism>
<feature type="region of interest" description="Disordered" evidence="5">
    <location>
        <begin position="378"/>
        <end position="426"/>
    </location>
</feature>
<feature type="compositionally biased region" description="Polar residues" evidence="5">
    <location>
        <begin position="317"/>
        <end position="329"/>
    </location>
</feature>
<feature type="compositionally biased region" description="Low complexity" evidence="5">
    <location>
        <begin position="544"/>
        <end position="555"/>
    </location>
</feature>
<dbReference type="PANTHER" id="PTHR15549">
    <property type="entry name" value="PAIRED IMMUNOGLOBULIN-LIKE TYPE 2 RECEPTOR"/>
    <property type="match status" value="1"/>
</dbReference>
<dbReference type="PANTHER" id="PTHR15549:SF30">
    <property type="entry name" value="MID2 DOMAIN-CONTAINING PROTEIN"/>
    <property type="match status" value="1"/>
</dbReference>
<dbReference type="InterPro" id="IPR051694">
    <property type="entry name" value="Immunoregulatory_rcpt-like"/>
</dbReference>
<comment type="caution">
    <text evidence="7">The sequence shown here is derived from an EMBL/GenBank/DDBJ whole genome shotgun (WGS) entry which is preliminary data.</text>
</comment>
<feature type="compositionally biased region" description="Basic and acidic residues" evidence="5">
    <location>
        <begin position="224"/>
        <end position="234"/>
    </location>
</feature>
<keyword evidence="8" id="KW-1185">Reference proteome</keyword>
<feature type="transmembrane region" description="Helical" evidence="6">
    <location>
        <begin position="75"/>
        <end position="96"/>
    </location>
</feature>
<dbReference type="AlphaFoldDB" id="A0A9P6PY28"/>
<reference evidence="7" key="1">
    <citation type="journal article" date="2020" name="Fungal Divers.">
        <title>Resolving the Mortierellaceae phylogeny through synthesis of multi-gene phylogenetics and phylogenomics.</title>
        <authorList>
            <person name="Vandepol N."/>
            <person name="Liber J."/>
            <person name="Desiro A."/>
            <person name="Na H."/>
            <person name="Kennedy M."/>
            <person name="Barry K."/>
            <person name="Grigoriev I.V."/>
            <person name="Miller A.N."/>
            <person name="O'Donnell K."/>
            <person name="Stajich J.E."/>
            <person name="Bonito G."/>
        </authorList>
    </citation>
    <scope>NUCLEOTIDE SEQUENCE</scope>
    <source>
        <strain evidence="7">KOD948</strain>
    </source>
</reference>
<sequence>MADQPTTTAQTTPRPRATNTTSGTTTRTVGPTSQSSRTTRSTRSRTTIIATGAVTTTATPSPTIAPGSADGSSGALIGGIAAGVVMVFGLIGLLFYKKRKRAAVAAETSAKGKAGAVPEKYGPSRDISGPMALAPEGGIDAVPEHRPEAHFREQQQFKPGMRDELFAQPGSALHTNLSDKKNRDNGPGPARPADAGRVDQISINKEMQRDIKPPVQTSPSDGYYDDHLVHDYYNGDRAATPDTIGAQRPAPQYRDHNQGNLTPSPDYYLGKEDIDPRRDLKGFDTPENYAKVGPSQGGAREMPDSPRSSFSSGRNSTYMTPEQAQQAHNNKMRGHKESISSINKLVENALAEQAKNRSNRPIDHSFSVAMSESTVSMMPALPPTVSPLALNGANHQQQHQQQQHHHQQQGIRPGPGQGPLSSMSSIARDDPYAESAISEDYLDDRSLVSAGYYHQNHQQHQQQYQGSNNGPSRQHGGPYSPQPMSPTYHPQNAPYSPSHGYNNNSNNGGYNNRQYSGSPPHQGSRPQQPFRGGEGGYGPGPGYGSPNYGPQQGHRPGPPREPEYNQGPYQRQY</sequence>
<dbReference type="GO" id="GO:0016020">
    <property type="term" value="C:membrane"/>
    <property type="evidence" value="ECO:0007669"/>
    <property type="project" value="UniProtKB-SubCell"/>
</dbReference>
<evidence type="ECO:0000256" key="6">
    <source>
        <dbReference type="SAM" id="Phobius"/>
    </source>
</evidence>
<feature type="region of interest" description="Disordered" evidence="5">
    <location>
        <begin position="174"/>
        <end position="338"/>
    </location>
</feature>
<evidence type="ECO:0000256" key="5">
    <source>
        <dbReference type="SAM" id="MobiDB-lite"/>
    </source>
</evidence>
<dbReference type="EMBL" id="JAAAJA010000307">
    <property type="protein sequence ID" value="KAG0256272.1"/>
    <property type="molecule type" value="Genomic_DNA"/>
</dbReference>
<evidence type="ECO:0000313" key="8">
    <source>
        <dbReference type="Proteomes" id="UP000726737"/>
    </source>
</evidence>
<comment type="subcellular location">
    <subcellularLocation>
        <location evidence="1">Membrane</location>
        <topology evidence="1">Single-pass membrane protein</topology>
    </subcellularLocation>
</comment>
<feature type="region of interest" description="Disordered" evidence="5">
    <location>
        <begin position="456"/>
        <end position="573"/>
    </location>
</feature>
<feature type="compositionally biased region" description="Gly residues" evidence="5">
    <location>
        <begin position="532"/>
        <end position="543"/>
    </location>
</feature>
<keyword evidence="3 6" id="KW-1133">Transmembrane helix</keyword>
<feature type="compositionally biased region" description="Low complexity" evidence="5">
    <location>
        <begin position="495"/>
        <end position="518"/>
    </location>
</feature>
<feature type="compositionally biased region" description="Low complexity" evidence="5">
    <location>
        <begin position="305"/>
        <end position="316"/>
    </location>
</feature>
<evidence type="ECO:0000256" key="4">
    <source>
        <dbReference type="ARBA" id="ARBA00023136"/>
    </source>
</evidence>
<evidence type="ECO:0000256" key="3">
    <source>
        <dbReference type="ARBA" id="ARBA00022989"/>
    </source>
</evidence>
<keyword evidence="4 6" id="KW-0472">Membrane</keyword>
<feature type="region of interest" description="Disordered" evidence="5">
    <location>
        <begin position="1"/>
        <end position="69"/>
    </location>
</feature>
<protein>
    <submittedName>
        <fullName evidence="7">Uncharacterized protein</fullName>
    </submittedName>
</protein>
<feature type="compositionally biased region" description="Basic and acidic residues" evidence="5">
    <location>
        <begin position="269"/>
        <end position="284"/>
    </location>
</feature>
<evidence type="ECO:0000313" key="7">
    <source>
        <dbReference type="EMBL" id="KAG0256272.1"/>
    </source>
</evidence>
<gene>
    <name evidence="7" type="ORF">BG011_004640</name>
</gene>
<feature type="compositionally biased region" description="Low complexity" evidence="5">
    <location>
        <begin position="456"/>
        <end position="470"/>
    </location>
</feature>
<accession>A0A9P6PY28</accession>
<evidence type="ECO:0000256" key="2">
    <source>
        <dbReference type="ARBA" id="ARBA00022692"/>
    </source>
</evidence>
<dbReference type="GO" id="GO:0071944">
    <property type="term" value="C:cell periphery"/>
    <property type="evidence" value="ECO:0007669"/>
    <property type="project" value="UniProtKB-ARBA"/>
</dbReference>
<name>A0A9P6PY28_9FUNG</name>
<dbReference type="Proteomes" id="UP000726737">
    <property type="component" value="Unassembled WGS sequence"/>
</dbReference>
<keyword evidence="2 6" id="KW-0812">Transmembrane</keyword>
<evidence type="ECO:0000256" key="1">
    <source>
        <dbReference type="ARBA" id="ARBA00004167"/>
    </source>
</evidence>
<dbReference type="OrthoDB" id="2447125at2759"/>